<dbReference type="AlphaFoldDB" id="A0A9D1NDD4"/>
<evidence type="ECO:0000313" key="1">
    <source>
        <dbReference type="EMBL" id="HIV01037.1"/>
    </source>
</evidence>
<accession>A0A9D1NDD4</accession>
<proteinExistence type="predicted"/>
<dbReference type="Proteomes" id="UP000886861">
    <property type="component" value="Unassembled WGS sequence"/>
</dbReference>
<gene>
    <name evidence="1" type="ORF">IAA62_00565</name>
</gene>
<evidence type="ECO:0000313" key="2">
    <source>
        <dbReference type="Proteomes" id="UP000886861"/>
    </source>
</evidence>
<organism evidence="1 2">
    <name type="scientific">Candidatus Caccopulliclostridium gallistercoris</name>
    <dbReference type="NCBI Taxonomy" id="2840719"/>
    <lineage>
        <taxon>Bacteria</taxon>
        <taxon>Bacillati</taxon>
        <taxon>Bacillota</taxon>
        <taxon>Clostridia</taxon>
        <taxon>Candidatus Caccopulliclostridium</taxon>
    </lineage>
</organism>
<protein>
    <submittedName>
        <fullName evidence="1">Uncharacterized protein</fullName>
    </submittedName>
</protein>
<sequence length="117" mass="13364">MENEKKIVKNSKIELAENEVAYLAVFSEEQHRQGVSKSTNKPYDIGMINLELVLTRKNNETGEVTHEKKQLSVTCDPANLPNGTIGEYEKCFAIFEAPVDPTYKDAKFRFVRLEKIN</sequence>
<reference evidence="1" key="1">
    <citation type="submission" date="2020-10" db="EMBL/GenBank/DDBJ databases">
        <authorList>
            <person name="Gilroy R."/>
        </authorList>
    </citation>
    <scope>NUCLEOTIDE SEQUENCE</scope>
    <source>
        <strain evidence="1">CHK186-9395</strain>
    </source>
</reference>
<dbReference type="EMBL" id="DVOJ01000003">
    <property type="protein sequence ID" value="HIV01037.1"/>
    <property type="molecule type" value="Genomic_DNA"/>
</dbReference>
<name>A0A9D1NDD4_9FIRM</name>
<reference evidence="1" key="2">
    <citation type="journal article" date="2021" name="PeerJ">
        <title>Extensive microbial diversity within the chicken gut microbiome revealed by metagenomics and culture.</title>
        <authorList>
            <person name="Gilroy R."/>
            <person name="Ravi A."/>
            <person name="Getino M."/>
            <person name="Pursley I."/>
            <person name="Horton D.L."/>
            <person name="Alikhan N.F."/>
            <person name="Baker D."/>
            <person name="Gharbi K."/>
            <person name="Hall N."/>
            <person name="Watson M."/>
            <person name="Adriaenssens E.M."/>
            <person name="Foster-Nyarko E."/>
            <person name="Jarju S."/>
            <person name="Secka A."/>
            <person name="Antonio M."/>
            <person name="Oren A."/>
            <person name="Chaudhuri R.R."/>
            <person name="La Ragione R."/>
            <person name="Hildebrand F."/>
            <person name="Pallen M.J."/>
        </authorList>
    </citation>
    <scope>NUCLEOTIDE SEQUENCE</scope>
    <source>
        <strain evidence="1">CHK186-9395</strain>
    </source>
</reference>
<comment type="caution">
    <text evidence="1">The sequence shown here is derived from an EMBL/GenBank/DDBJ whole genome shotgun (WGS) entry which is preliminary data.</text>
</comment>